<dbReference type="Proteomes" id="UP001176941">
    <property type="component" value="Chromosome 20"/>
</dbReference>
<sequence length="127" mass="13355">MCSVAEQTAEELLYVLFSPVYKSNILVKNSNSVQSKTTSCSHPAGPGFLRRVGAEFHPPSGVLLRFPSPKSPCSPFPTAGGCFGGPGGFCSLRPGPFIAHPLVGPSGHCMLHDPSQQGETNEDMPQG</sequence>
<keyword evidence="2" id="KW-1185">Reference proteome</keyword>
<proteinExistence type="predicted"/>
<accession>A0ABN8YME0</accession>
<evidence type="ECO:0000313" key="1">
    <source>
        <dbReference type="EMBL" id="CAI9162230.1"/>
    </source>
</evidence>
<gene>
    <name evidence="1" type="ORF">MRATA1EN1_LOCUS11192</name>
</gene>
<reference evidence="1" key="1">
    <citation type="submission" date="2023-04" db="EMBL/GenBank/DDBJ databases">
        <authorList>
            <consortium name="ELIXIR-Norway"/>
        </authorList>
    </citation>
    <scope>NUCLEOTIDE SEQUENCE [LARGE SCALE GENOMIC DNA]</scope>
</reference>
<organism evidence="1 2">
    <name type="scientific">Rangifer tarandus platyrhynchus</name>
    <name type="common">Svalbard reindeer</name>
    <dbReference type="NCBI Taxonomy" id="3082113"/>
    <lineage>
        <taxon>Eukaryota</taxon>
        <taxon>Metazoa</taxon>
        <taxon>Chordata</taxon>
        <taxon>Craniata</taxon>
        <taxon>Vertebrata</taxon>
        <taxon>Euteleostomi</taxon>
        <taxon>Mammalia</taxon>
        <taxon>Eutheria</taxon>
        <taxon>Laurasiatheria</taxon>
        <taxon>Artiodactyla</taxon>
        <taxon>Ruminantia</taxon>
        <taxon>Pecora</taxon>
        <taxon>Cervidae</taxon>
        <taxon>Odocoileinae</taxon>
        <taxon>Rangifer</taxon>
    </lineage>
</organism>
<protein>
    <submittedName>
        <fullName evidence="1">Uncharacterized protein</fullName>
    </submittedName>
</protein>
<name>A0ABN8YME0_RANTA</name>
<evidence type="ECO:0000313" key="2">
    <source>
        <dbReference type="Proteomes" id="UP001176941"/>
    </source>
</evidence>
<dbReference type="EMBL" id="OX459956">
    <property type="protein sequence ID" value="CAI9162230.1"/>
    <property type="molecule type" value="Genomic_DNA"/>
</dbReference>